<dbReference type="InterPro" id="IPR000120">
    <property type="entry name" value="Amidase"/>
</dbReference>
<dbReference type="PROSITE" id="PS00571">
    <property type="entry name" value="AMIDASES"/>
    <property type="match status" value="1"/>
</dbReference>
<dbReference type="Gene3D" id="3.90.1300.10">
    <property type="entry name" value="Amidase signature (AS) domain"/>
    <property type="match status" value="1"/>
</dbReference>
<dbReference type="AlphaFoldDB" id="A0A1I5UYV0"/>
<proteinExistence type="predicted"/>
<evidence type="ECO:0000313" key="2">
    <source>
        <dbReference type="EMBL" id="SFQ00227.1"/>
    </source>
</evidence>
<organism evidence="2 3">
    <name type="scientific">Roseivivax halotolerans</name>
    <dbReference type="NCBI Taxonomy" id="93684"/>
    <lineage>
        <taxon>Bacteria</taxon>
        <taxon>Pseudomonadati</taxon>
        <taxon>Pseudomonadota</taxon>
        <taxon>Alphaproteobacteria</taxon>
        <taxon>Rhodobacterales</taxon>
        <taxon>Roseobacteraceae</taxon>
        <taxon>Roseivivax</taxon>
    </lineage>
</organism>
<dbReference type="InterPro" id="IPR023631">
    <property type="entry name" value="Amidase_dom"/>
</dbReference>
<dbReference type="Pfam" id="PF01425">
    <property type="entry name" value="Amidase"/>
    <property type="match status" value="1"/>
</dbReference>
<feature type="domain" description="Amidase" evidence="1">
    <location>
        <begin position="26"/>
        <end position="432"/>
    </location>
</feature>
<sequence length="443" mass="46132">MSDWTEMNALALGDGIGRGEIDADKLTETFLEKIDEHPLRDRIYARVTADRARAEAKAAAERARIGRRRSRLDGVPVSWKDLFDTAGIATEAGSAMLAGRVPSADARVLRNGAAMGLVCLGKTHMSELAFSGLGLNPVTATPPCVNDQAAVPGGSSSGAAASVAFGLAAAAIGSDTGGSVRVPSAWNDLVGLKTTSGRLPLEGVVPLAKGFDTVGPLCRDVADAAALFAALDGVQPPVPGRAGGLSGRRFARLRTIVEDDLSPAIAEAYETVLAKLRAAGAEIVDFDFPALEGPMGDAGVLYTAEAWAEWGALIDEKGDLMFGAVRSRFAAGKEVAAATFLRAVERMKAVRAEWARATAGVDAVLCPTTPNLPPEAERLMTDGEYYVSENLRTLRNTRVGNLMGLAGVSLPTGTPSAGLLLNGAPWGESRLLRVAAETERALA</sequence>
<protein>
    <submittedName>
        <fullName evidence="2">Aspartyl-tRNA(Asn)/glutamyl-tRNA(Gln) amidotransferase subunit A</fullName>
    </submittedName>
</protein>
<dbReference type="PANTHER" id="PTHR11895:SF176">
    <property type="entry name" value="AMIDASE AMID-RELATED"/>
    <property type="match status" value="1"/>
</dbReference>
<accession>A0A1I5UYV0</accession>
<keyword evidence="2" id="KW-0808">Transferase</keyword>
<dbReference type="PANTHER" id="PTHR11895">
    <property type="entry name" value="TRANSAMIDASE"/>
    <property type="match status" value="1"/>
</dbReference>
<name>A0A1I5UYV0_9RHOB</name>
<keyword evidence="3" id="KW-1185">Reference proteome</keyword>
<dbReference type="EMBL" id="FOXV01000001">
    <property type="protein sequence ID" value="SFQ00227.1"/>
    <property type="molecule type" value="Genomic_DNA"/>
</dbReference>
<reference evidence="3" key="1">
    <citation type="submission" date="2016-10" db="EMBL/GenBank/DDBJ databases">
        <authorList>
            <person name="Varghese N."/>
            <person name="Submissions S."/>
        </authorList>
    </citation>
    <scope>NUCLEOTIDE SEQUENCE [LARGE SCALE GENOMIC DNA]</scope>
    <source>
        <strain evidence="3">JCM 10271</strain>
    </source>
</reference>
<dbReference type="SUPFAM" id="SSF75304">
    <property type="entry name" value="Amidase signature (AS) enzymes"/>
    <property type="match status" value="1"/>
</dbReference>
<dbReference type="RefSeq" id="WP_093008952.1">
    <property type="nucleotide sequence ID" value="NZ_FOXV01000001.1"/>
</dbReference>
<gene>
    <name evidence="2" type="ORF">SAMN05421853_101231</name>
</gene>
<dbReference type="Proteomes" id="UP000243106">
    <property type="component" value="Unassembled WGS sequence"/>
</dbReference>
<dbReference type="InterPro" id="IPR020556">
    <property type="entry name" value="Amidase_CS"/>
</dbReference>
<evidence type="ECO:0000259" key="1">
    <source>
        <dbReference type="Pfam" id="PF01425"/>
    </source>
</evidence>
<dbReference type="STRING" id="93684.SAMN05421853_101231"/>
<dbReference type="GO" id="GO:0016740">
    <property type="term" value="F:transferase activity"/>
    <property type="evidence" value="ECO:0007669"/>
    <property type="project" value="UniProtKB-KW"/>
</dbReference>
<dbReference type="InterPro" id="IPR036928">
    <property type="entry name" value="AS_sf"/>
</dbReference>
<evidence type="ECO:0000313" key="3">
    <source>
        <dbReference type="Proteomes" id="UP000243106"/>
    </source>
</evidence>